<evidence type="ECO:0000256" key="4">
    <source>
        <dbReference type="ARBA" id="ARBA00022692"/>
    </source>
</evidence>
<evidence type="ECO:0000259" key="8">
    <source>
        <dbReference type="PROSITE" id="PS50928"/>
    </source>
</evidence>
<name>A0A7W8M462_9FIRM</name>
<sequence length="308" mass="33562">MKFSGLFWHRPLIRTQRRKEGSFFTVPMAIALAVLILIILCCIFAPVISPYSPTEQDLSKALAQPGANHLLGTDNVGRDLLTRLFYGGRTTLLCALGVVVLSMVIGIPLGLFSGYYGGWIDTVIGRICDVVLSFPSLLLAFVFVAGFGRGVSNSIIALGIVYVPMLVRLVRSLTLVEKNKTYVEAAMSIGYSDLRIMFVHILPNCISTVTVQVTLDLAYAILDLASLSFLGLGVQPPTADWGAMLDEGRNFLLQNPLLALAPGIAIIVTVVALNIFSDGLHQYFEPVQRKLPSFAKYEKKQRRKAGAA</sequence>
<feature type="transmembrane region" description="Helical" evidence="7">
    <location>
        <begin position="90"/>
        <end position="111"/>
    </location>
</feature>
<feature type="transmembrane region" description="Helical" evidence="7">
    <location>
        <begin position="123"/>
        <end position="145"/>
    </location>
</feature>
<feature type="transmembrane region" description="Helical" evidence="7">
    <location>
        <begin position="21"/>
        <end position="48"/>
    </location>
</feature>
<evidence type="ECO:0000256" key="5">
    <source>
        <dbReference type="ARBA" id="ARBA00022989"/>
    </source>
</evidence>
<dbReference type="PROSITE" id="PS50928">
    <property type="entry name" value="ABC_TM1"/>
    <property type="match status" value="1"/>
</dbReference>
<comment type="subcellular location">
    <subcellularLocation>
        <location evidence="1 7">Cell membrane</location>
        <topology evidence="1 7">Multi-pass membrane protein</topology>
    </subcellularLocation>
</comment>
<gene>
    <name evidence="9" type="ORF">HNP82_000055</name>
</gene>
<feature type="transmembrane region" description="Helical" evidence="7">
    <location>
        <begin position="151"/>
        <end position="170"/>
    </location>
</feature>
<dbReference type="PANTHER" id="PTHR43386">
    <property type="entry name" value="OLIGOPEPTIDE TRANSPORT SYSTEM PERMEASE PROTEIN APPC"/>
    <property type="match status" value="1"/>
</dbReference>
<dbReference type="InterPro" id="IPR050366">
    <property type="entry name" value="BP-dependent_transpt_permease"/>
</dbReference>
<keyword evidence="3" id="KW-1003">Cell membrane</keyword>
<feature type="transmembrane region" description="Helical" evidence="7">
    <location>
        <begin position="257"/>
        <end position="276"/>
    </location>
</feature>
<dbReference type="AlphaFoldDB" id="A0A7W8M462"/>
<dbReference type="Pfam" id="PF00528">
    <property type="entry name" value="BPD_transp_1"/>
    <property type="match status" value="1"/>
</dbReference>
<dbReference type="Pfam" id="PF12911">
    <property type="entry name" value="OppC_N"/>
    <property type="match status" value="1"/>
</dbReference>
<comment type="similarity">
    <text evidence="7">Belongs to the binding-protein-dependent transport system permease family.</text>
</comment>
<dbReference type="CDD" id="cd06261">
    <property type="entry name" value="TM_PBP2"/>
    <property type="match status" value="1"/>
</dbReference>
<dbReference type="SUPFAM" id="SSF161098">
    <property type="entry name" value="MetI-like"/>
    <property type="match status" value="1"/>
</dbReference>
<dbReference type="Proteomes" id="UP000543642">
    <property type="component" value="Unassembled WGS sequence"/>
</dbReference>
<feature type="domain" description="ABC transmembrane type-1" evidence="8">
    <location>
        <begin position="88"/>
        <end position="277"/>
    </location>
</feature>
<comment type="caution">
    <text evidence="9">The sequence shown here is derived from an EMBL/GenBank/DDBJ whole genome shotgun (WGS) entry which is preliminary data.</text>
</comment>
<evidence type="ECO:0000256" key="6">
    <source>
        <dbReference type="ARBA" id="ARBA00023136"/>
    </source>
</evidence>
<dbReference type="InterPro" id="IPR025966">
    <property type="entry name" value="OppC_N"/>
</dbReference>
<dbReference type="GO" id="GO:0005886">
    <property type="term" value="C:plasma membrane"/>
    <property type="evidence" value="ECO:0007669"/>
    <property type="project" value="UniProtKB-SubCell"/>
</dbReference>
<organism evidence="9 10">
    <name type="scientific">Catenibacillus scindens</name>
    <dbReference type="NCBI Taxonomy" id="673271"/>
    <lineage>
        <taxon>Bacteria</taxon>
        <taxon>Bacillati</taxon>
        <taxon>Bacillota</taxon>
        <taxon>Clostridia</taxon>
        <taxon>Lachnospirales</taxon>
        <taxon>Lachnospiraceae</taxon>
        <taxon>Catenibacillus</taxon>
    </lineage>
</organism>
<keyword evidence="4 7" id="KW-0812">Transmembrane</keyword>
<evidence type="ECO:0000313" key="9">
    <source>
        <dbReference type="EMBL" id="MBB5262961.1"/>
    </source>
</evidence>
<keyword evidence="5 7" id="KW-1133">Transmembrane helix</keyword>
<proteinExistence type="inferred from homology"/>
<protein>
    <submittedName>
        <fullName evidence="9">Peptide/nickel transport system permease protein</fullName>
    </submittedName>
</protein>
<dbReference type="GO" id="GO:0055085">
    <property type="term" value="P:transmembrane transport"/>
    <property type="evidence" value="ECO:0007669"/>
    <property type="project" value="InterPro"/>
</dbReference>
<evidence type="ECO:0000256" key="3">
    <source>
        <dbReference type="ARBA" id="ARBA00022475"/>
    </source>
</evidence>
<reference evidence="9 10" key="1">
    <citation type="submission" date="2020-08" db="EMBL/GenBank/DDBJ databases">
        <title>Genomic Encyclopedia of Type Strains, Phase IV (KMG-IV): sequencing the most valuable type-strain genomes for metagenomic binning, comparative biology and taxonomic classification.</title>
        <authorList>
            <person name="Goeker M."/>
        </authorList>
    </citation>
    <scope>NUCLEOTIDE SEQUENCE [LARGE SCALE GENOMIC DNA]</scope>
    <source>
        <strain evidence="9 10">DSM 106146</strain>
    </source>
</reference>
<evidence type="ECO:0000256" key="1">
    <source>
        <dbReference type="ARBA" id="ARBA00004651"/>
    </source>
</evidence>
<dbReference type="RefSeq" id="WP_183770166.1">
    <property type="nucleotide sequence ID" value="NZ_CAWVEG010000227.1"/>
</dbReference>
<dbReference type="InterPro" id="IPR035906">
    <property type="entry name" value="MetI-like_sf"/>
</dbReference>
<dbReference type="InterPro" id="IPR000515">
    <property type="entry name" value="MetI-like"/>
</dbReference>
<evidence type="ECO:0000256" key="7">
    <source>
        <dbReference type="RuleBase" id="RU363032"/>
    </source>
</evidence>
<evidence type="ECO:0000313" key="10">
    <source>
        <dbReference type="Proteomes" id="UP000543642"/>
    </source>
</evidence>
<keyword evidence="2 7" id="KW-0813">Transport</keyword>
<dbReference type="Gene3D" id="1.10.3720.10">
    <property type="entry name" value="MetI-like"/>
    <property type="match status" value="1"/>
</dbReference>
<dbReference type="EMBL" id="JACHFW010000001">
    <property type="protein sequence ID" value="MBB5262961.1"/>
    <property type="molecule type" value="Genomic_DNA"/>
</dbReference>
<keyword evidence="6 7" id="KW-0472">Membrane</keyword>
<keyword evidence="10" id="KW-1185">Reference proteome</keyword>
<evidence type="ECO:0000256" key="2">
    <source>
        <dbReference type="ARBA" id="ARBA00022448"/>
    </source>
</evidence>
<dbReference type="PANTHER" id="PTHR43386:SF25">
    <property type="entry name" value="PEPTIDE ABC TRANSPORTER PERMEASE PROTEIN"/>
    <property type="match status" value="1"/>
</dbReference>
<accession>A0A7W8M462</accession>